<dbReference type="FunFam" id="1.10.150.20:FF:000007">
    <property type="entry name" value="DNA ligase"/>
    <property type="match status" value="1"/>
</dbReference>
<evidence type="ECO:0000256" key="1">
    <source>
        <dbReference type="ARBA" id="ARBA00004067"/>
    </source>
</evidence>
<dbReference type="PANTHER" id="PTHR23389">
    <property type="entry name" value="CHROMOSOME TRANSMISSION FIDELITY FACTOR 18"/>
    <property type="match status" value="1"/>
</dbReference>
<dbReference type="Gene3D" id="2.40.50.140">
    <property type="entry name" value="Nucleic acid-binding proteins"/>
    <property type="match status" value="1"/>
</dbReference>
<feature type="binding site" evidence="14">
    <location>
        <position position="321"/>
    </location>
    <ligand>
        <name>NAD(+)</name>
        <dbReference type="ChEBI" id="CHEBI:57540"/>
    </ligand>
</feature>
<dbReference type="PROSITE" id="PS50172">
    <property type="entry name" value="BRCT"/>
    <property type="match status" value="1"/>
</dbReference>
<dbReference type="SUPFAM" id="SSF47781">
    <property type="entry name" value="RuvA domain 2-like"/>
    <property type="match status" value="1"/>
</dbReference>
<dbReference type="RefSeq" id="WP_259054271.1">
    <property type="nucleotide sequence ID" value="NZ_JANUCT010000004.1"/>
</dbReference>
<dbReference type="Pfam" id="PF01653">
    <property type="entry name" value="DNA_ligase_aden"/>
    <property type="match status" value="1"/>
</dbReference>
<dbReference type="GO" id="GO:0006281">
    <property type="term" value="P:DNA repair"/>
    <property type="evidence" value="ECO:0007669"/>
    <property type="project" value="UniProtKB-KW"/>
</dbReference>
<comment type="caution">
    <text evidence="17">The sequence shown here is derived from an EMBL/GenBank/DDBJ whole genome shotgun (WGS) entry which is preliminary data.</text>
</comment>
<dbReference type="Gene3D" id="1.10.150.20">
    <property type="entry name" value="5' to 3' exonuclease, C-terminal subdomain"/>
    <property type="match status" value="2"/>
</dbReference>
<dbReference type="GO" id="GO:0003677">
    <property type="term" value="F:DNA binding"/>
    <property type="evidence" value="ECO:0007669"/>
    <property type="project" value="InterPro"/>
</dbReference>
<evidence type="ECO:0000256" key="10">
    <source>
        <dbReference type="ARBA" id="ARBA00023027"/>
    </source>
</evidence>
<evidence type="ECO:0000256" key="14">
    <source>
        <dbReference type="HAMAP-Rule" id="MF_01588"/>
    </source>
</evidence>
<accession>A0AAE3HKN8</accession>
<evidence type="ECO:0000256" key="6">
    <source>
        <dbReference type="ARBA" id="ARBA00022723"/>
    </source>
</evidence>
<dbReference type="InterPro" id="IPR012340">
    <property type="entry name" value="NA-bd_OB-fold"/>
</dbReference>
<dbReference type="InterPro" id="IPR033136">
    <property type="entry name" value="DNA_ligase_CS"/>
</dbReference>
<comment type="caution">
    <text evidence="14">Lacks conserved residue(s) required for the propagation of feature annotation.</text>
</comment>
<dbReference type="FunFam" id="1.10.287.610:FF:000002">
    <property type="entry name" value="DNA ligase"/>
    <property type="match status" value="1"/>
</dbReference>
<dbReference type="InterPro" id="IPR041663">
    <property type="entry name" value="DisA/LigA_HHH"/>
</dbReference>
<feature type="binding site" evidence="14">
    <location>
        <position position="415"/>
    </location>
    <ligand>
        <name>Zn(2+)</name>
        <dbReference type="ChEBI" id="CHEBI:29105"/>
    </ligand>
</feature>
<dbReference type="CDD" id="cd17748">
    <property type="entry name" value="BRCT_DNA_ligase_like"/>
    <property type="match status" value="1"/>
</dbReference>
<sequence length="705" mass="78117">MAARSASTGSDVRKRLETLREEIRRHDYLYYVLDDPEITDAEYDSLFRELEQLEQAHPDLISSDSPTQRVGAKPSSAFAEVRHEQPMLSLGNAFSEQELRDFDRRVHERLDVDQVHYNAEPKLDGLALSLLYVDGELVRGATRGDGASGEDVTANVRTVGPIPLRLRGRDWPRRLEVRGEAYMTKKAFIALNEYQTQNGGKQFANPRNAAAGSLRQLDPKITARRKLAFFAYGVGLTEGGDLPVTQSAMLARLRDWGFPVSPEIEVVKDLDGCFDYYRRIGERRTALPYDIDGIVFKVDRFDYQQQLGFVSRAPRWAIAYKYPPEEATTRLLSIEVQVGRTGALTPVARLEPVQVGGVTVTNATLHNQDEIERKDVRKGDTVIVRRAGDVIPEVLRVIREKRPKGSRRFKMPQTCPECGSEVVRPEGEAVARCSGGLVCPAQRIQALIHFASRRAMDIEGLGDALIEQLVSEDLLKTPADIYRLHEHREQLVERDGWGEKSVANLLSAIEKSKATTLPRFLFALGIPEVGEVTAADLASHFGSLEKIEQAAKDYAGQLAELAGMDLKQAEYHRRLKALELQQVANVGHEIASKLAGFFHESHNLDVIRQLREFGVHWDDIEVADAGDQPLAGQTFVLTGTLASMSRDAAKEKLTALGAKVTGSVSKKTDYVVAGADPGSKRDKAEALGVAVLDEDAFLELVTGKS</sequence>
<evidence type="ECO:0000256" key="5">
    <source>
        <dbReference type="ARBA" id="ARBA00022705"/>
    </source>
</evidence>
<dbReference type="SMART" id="SM00532">
    <property type="entry name" value="LIGANc"/>
    <property type="match status" value="1"/>
</dbReference>
<name>A0AAE3HKN8_9GAMM</name>
<feature type="domain" description="BRCT" evidence="16">
    <location>
        <begin position="625"/>
        <end position="705"/>
    </location>
</feature>
<dbReference type="NCBIfam" id="NF005932">
    <property type="entry name" value="PRK07956.1"/>
    <property type="match status" value="1"/>
</dbReference>
<dbReference type="Pfam" id="PF03119">
    <property type="entry name" value="DNA_ligase_ZBD"/>
    <property type="match status" value="1"/>
</dbReference>
<dbReference type="InterPro" id="IPR010994">
    <property type="entry name" value="RuvA_2-like"/>
</dbReference>
<evidence type="ECO:0000313" key="18">
    <source>
        <dbReference type="Proteomes" id="UP001204445"/>
    </source>
</evidence>
<dbReference type="InterPro" id="IPR036420">
    <property type="entry name" value="BRCT_dom_sf"/>
</dbReference>
<evidence type="ECO:0000256" key="7">
    <source>
        <dbReference type="ARBA" id="ARBA00022763"/>
    </source>
</evidence>
<feature type="active site" description="N6-AMP-lysine intermediate" evidence="14">
    <location>
        <position position="122"/>
    </location>
</feature>
<dbReference type="GO" id="GO:0006260">
    <property type="term" value="P:DNA replication"/>
    <property type="evidence" value="ECO:0007669"/>
    <property type="project" value="UniProtKB-KW"/>
</dbReference>
<evidence type="ECO:0000256" key="2">
    <source>
        <dbReference type="ARBA" id="ARBA00012722"/>
    </source>
</evidence>
<dbReference type="InterPro" id="IPR013839">
    <property type="entry name" value="DNAligase_adenylation"/>
</dbReference>
<dbReference type="FunFam" id="3.40.50.10190:FF:000054">
    <property type="entry name" value="DNA ligase"/>
    <property type="match status" value="1"/>
</dbReference>
<dbReference type="SMART" id="SM00292">
    <property type="entry name" value="BRCT"/>
    <property type="match status" value="1"/>
</dbReference>
<dbReference type="GO" id="GO:0003911">
    <property type="term" value="F:DNA ligase (NAD+) activity"/>
    <property type="evidence" value="ECO:0007669"/>
    <property type="project" value="UniProtKB-UniRule"/>
</dbReference>
<dbReference type="NCBIfam" id="TIGR00575">
    <property type="entry name" value="dnlj"/>
    <property type="match status" value="1"/>
</dbReference>
<keyword evidence="8 14" id="KW-0862">Zinc</keyword>
<feature type="binding site" evidence="14">
    <location>
        <position position="180"/>
    </location>
    <ligand>
        <name>NAD(+)</name>
        <dbReference type="ChEBI" id="CHEBI:57540"/>
    </ligand>
</feature>
<dbReference type="FunFam" id="3.30.470.30:FF:000001">
    <property type="entry name" value="DNA ligase"/>
    <property type="match status" value="1"/>
</dbReference>
<dbReference type="PANTHER" id="PTHR23389:SF9">
    <property type="entry name" value="DNA LIGASE"/>
    <property type="match status" value="1"/>
</dbReference>
<dbReference type="EC" id="6.5.1.2" evidence="2 14"/>
<dbReference type="SMART" id="SM00278">
    <property type="entry name" value="HhH1"/>
    <property type="match status" value="4"/>
</dbReference>
<protein>
    <recommendedName>
        <fullName evidence="3 14">DNA ligase</fullName>
        <ecNumber evidence="2 14">6.5.1.2</ecNumber>
    </recommendedName>
    <alternativeName>
        <fullName evidence="14">Polydeoxyribonucleotide synthase [NAD(+)]</fullName>
    </alternativeName>
</protein>
<dbReference type="Gene3D" id="1.10.287.610">
    <property type="entry name" value="Helix hairpin bin"/>
    <property type="match status" value="1"/>
</dbReference>
<dbReference type="Pfam" id="PF22745">
    <property type="entry name" value="Nlig-Ia"/>
    <property type="match status" value="1"/>
</dbReference>
<feature type="binding site" evidence="14">
    <location>
        <begin position="40"/>
        <end position="44"/>
    </location>
    <ligand>
        <name>NAD(+)</name>
        <dbReference type="ChEBI" id="CHEBI:57540"/>
    </ligand>
</feature>
<dbReference type="InterPro" id="IPR004150">
    <property type="entry name" value="NAD_DNA_ligase_OB"/>
</dbReference>
<dbReference type="CDD" id="cd00114">
    <property type="entry name" value="LIGANc"/>
    <property type="match status" value="1"/>
</dbReference>
<keyword evidence="6 14" id="KW-0479">Metal-binding</keyword>
<dbReference type="PROSITE" id="PS01056">
    <property type="entry name" value="DNA_LIGASE_N2"/>
    <property type="match status" value="1"/>
</dbReference>
<keyword evidence="4 14" id="KW-0436">Ligase</keyword>
<dbReference type="InterPro" id="IPR001357">
    <property type="entry name" value="BRCT_dom"/>
</dbReference>
<keyword evidence="14" id="KW-0464">Manganese</keyword>
<dbReference type="InterPro" id="IPR013840">
    <property type="entry name" value="DNAligase_N"/>
</dbReference>
<comment type="function">
    <text evidence="1 14">DNA ligase that catalyzes the formation of phosphodiester linkages between 5'-phosphoryl and 3'-hydroxyl groups in double-stranded DNA using NAD as a coenzyme and as the energy source for the reaction. It is essential for DNA replication and repair of damaged DNA.</text>
</comment>
<gene>
    <name evidence="14" type="primary">ligA</name>
    <name evidence="17" type="ORF">J2T55_000711</name>
</gene>
<evidence type="ECO:0000256" key="3">
    <source>
        <dbReference type="ARBA" id="ARBA00013308"/>
    </source>
</evidence>
<dbReference type="Pfam" id="PF03120">
    <property type="entry name" value="OB_DNA_ligase"/>
    <property type="match status" value="1"/>
</dbReference>
<dbReference type="SUPFAM" id="SSF56091">
    <property type="entry name" value="DNA ligase/mRNA capping enzyme, catalytic domain"/>
    <property type="match status" value="1"/>
</dbReference>
<keyword evidence="18" id="KW-1185">Reference proteome</keyword>
<keyword evidence="7 14" id="KW-0227">DNA damage</keyword>
<dbReference type="GO" id="GO:0005829">
    <property type="term" value="C:cytosol"/>
    <property type="evidence" value="ECO:0007669"/>
    <property type="project" value="TreeGrafter"/>
</dbReference>
<evidence type="ECO:0000313" key="17">
    <source>
        <dbReference type="EMBL" id="MCS3902707.1"/>
    </source>
</evidence>
<dbReference type="InterPro" id="IPR003583">
    <property type="entry name" value="Hlx-hairpin-Hlx_DNA-bd_motif"/>
</dbReference>
<dbReference type="SUPFAM" id="SSF52113">
    <property type="entry name" value="BRCT domain"/>
    <property type="match status" value="1"/>
</dbReference>
<feature type="binding site" evidence="14">
    <location>
        <begin position="89"/>
        <end position="90"/>
    </location>
    <ligand>
        <name>NAD(+)</name>
        <dbReference type="ChEBI" id="CHEBI:57540"/>
    </ligand>
</feature>
<dbReference type="Gene3D" id="3.30.470.30">
    <property type="entry name" value="DNA ligase/mRNA capping enzyme"/>
    <property type="match status" value="1"/>
</dbReference>
<dbReference type="SUPFAM" id="SSF50249">
    <property type="entry name" value="Nucleic acid-binding proteins"/>
    <property type="match status" value="1"/>
</dbReference>
<keyword evidence="9 14" id="KW-0460">Magnesium</keyword>
<reference evidence="17" key="1">
    <citation type="submission" date="2022-08" db="EMBL/GenBank/DDBJ databases">
        <title>Genomic Encyclopedia of Type Strains, Phase III (KMG-III): the genomes of soil and plant-associated and newly described type strains.</title>
        <authorList>
            <person name="Whitman W."/>
        </authorList>
    </citation>
    <scope>NUCLEOTIDE SEQUENCE</scope>
    <source>
        <strain evidence="17">HMT 1</strain>
    </source>
</reference>
<dbReference type="Gene3D" id="3.40.50.10190">
    <property type="entry name" value="BRCT domain"/>
    <property type="match status" value="1"/>
</dbReference>
<organism evidence="17 18">
    <name type="scientific">Methylohalomonas lacus</name>
    <dbReference type="NCBI Taxonomy" id="398773"/>
    <lineage>
        <taxon>Bacteria</taxon>
        <taxon>Pseudomonadati</taxon>
        <taxon>Pseudomonadota</taxon>
        <taxon>Gammaproteobacteria</taxon>
        <taxon>Methylohalomonadales</taxon>
        <taxon>Methylohalomonadaceae</taxon>
        <taxon>Methylohalomonas</taxon>
    </lineage>
</organism>
<evidence type="ECO:0000256" key="13">
    <source>
        <dbReference type="ARBA" id="ARBA00060881"/>
    </source>
</evidence>
<feature type="binding site" evidence="14">
    <location>
        <position position="439"/>
    </location>
    <ligand>
        <name>Zn(2+)</name>
        <dbReference type="ChEBI" id="CHEBI:29105"/>
    </ligand>
</feature>
<dbReference type="AlphaFoldDB" id="A0AAE3HKN8"/>
<evidence type="ECO:0000256" key="15">
    <source>
        <dbReference type="RuleBase" id="RU000618"/>
    </source>
</evidence>
<evidence type="ECO:0000256" key="4">
    <source>
        <dbReference type="ARBA" id="ARBA00022598"/>
    </source>
</evidence>
<feature type="binding site" evidence="14">
    <location>
        <position position="297"/>
    </location>
    <ligand>
        <name>NAD(+)</name>
        <dbReference type="ChEBI" id="CHEBI:57540"/>
    </ligand>
</feature>
<comment type="cofactor">
    <cofactor evidence="14">
        <name>Mg(2+)</name>
        <dbReference type="ChEBI" id="CHEBI:18420"/>
    </cofactor>
    <cofactor evidence="14">
        <name>Mn(2+)</name>
        <dbReference type="ChEBI" id="CHEBI:29035"/>
    </cofactor>
</comment>
<feature type="binding site" evidence="14">
    <location>
        <position position="120"/>
    </location>
    <ligand>
        <name>NAD(+)</name>
        <dbReference type="ChEBI" id="CHEBI:57540"/>
    </ligand>
</feature>
<dbReference type="EMBL" id="JANUCT010000004">
    <property type="protein sequence ID" value="MCS3902707.1"/>
    <property type="molecule type" value="Genomic_DNA"/>
</dbReference>
<comment type="similarity">
    <text evidence="13 14">Belongs to the NAD-dependent DNA ligase family. LigA subfamily.</text>
</comment>
<dbReference type="FunFam" id="2.40.50.140:FF:000012">
    <property type="entry name" value="DNA ligase"/>
    <property type="match status" value="1"/>
</dbReference>
<dbReference type="InterPro" id="IPR018239">
    <property type="entry name" value="DNA_ligase_AS"/>
</dbReference>
<dbReference type="InterPro" id="IPR004149">
    <property type="entry name" value="Znf_DNAligase_C4"/>
</dbReference>
<keyword evidence="10 14" id="KW-0520">NAD</keyword>
<dbReference type="Proteomes" id="UP001204445">
    <property type="component" value="Unassembled WGS sequence"/>
</dbReference>
<dbReference type="InterPro" id="IPR001679">
    <property type="entry name" value="DNA_ligase"/>
</dbReference>
<evidence type="ECO:0000256" key="8">
    <source>
        <dbReference type="ARBA" id="ARBA00022833"/>
    </source>
</evidence>
<evidence type="ECO:0000256" key="9">
    <source>
        <dbReference type="ARBA" id="ARBA00022842"/>
    </source>
</evidence>
<evidence type="ECO:0000259" key="16">
    <source>
        <dbReference type="PROSITE" id="PS50172"/>
    </source>
</evidence>
<dbReference type="Pfam" id="PF12826">
    <property type="entry name" value="HHH_2"/>
    <property type="match status" value="1"/>
</dbReference>
<keyword evidence="11 14" id="KW-0234">DNA repair</keyword>
<dbReference type="PROSITE" id="PS01055">
    <property type="entry name" value="DNA_LIGASE_N1"/>
    <property type="match status" value="1"/>
</dbReference>
<feature type="binding site" evidence="14">
    <location>
        <position position="418"/>
    </location>
    <ligand>
        <name>Zn(2+)</name>
        <dbReference type="ChEBI" id="CHEBI:29105"/>
    </ligand>
</feature>
<dbReference type="Gene3D" id="6.20.10.30">
    <property type="match status" value="1"/>
</dbReference>
<dbReference type="GO" id="GO:0046872">
    <property type="term" value="F:metal ion binding"/>
    <property type="evidence" value="ECO:0007669"/>
    <property type="project" value="UniProtKB-KW"/>
</dbReference>
<evidence type="ECO:0000256" key="12">
    <source>
        <dbReference type="ARBA" id="ARBA00034005"/>
    </source>
</evidence>
<dbReference type="Pfam" id="PF00533">
    <property type="entry name" value="BRCT"/>
    <property type="match status" value="1"/>
</dbReference>
<comment type="catalytic activity">
    <reaction evidence="12 14 15">
        <text>NAD(+) + (deoxyribonucleotide)n-3'-hydroxyl + 5'-phospho-(deoxyribonucleotide)m = (deoxyribonucleotide)n+m + AMP + beta-nicotinamide D-nucleotide.</text>
        <dbReference type="EC" id="6.5.1.2"/>
    </reaction>
</comment>
<feature type="binding site" evidence="14">
    <location>
        <position position="143"/>
    </location>
    <ligand>
        <name>NAD(+)</name>
        <dbReference type="ChEBI" id="CHEBI:57540"/>
    </ligand>
</feature>
<dbReference type="HAMAP" id="MF_01588">
    <property type="entry name" value="DNA_ligase_A"/>
    <property type="match status" value="1"/>
</dbReference>
<dbReference type="PIRSF" id="PIRSF001604">
    <property type="entry name" value="LigA"/>
    <property type="match status" value="1"/>
</dbReference>
<keyword evidence="5 14" id="KW-0235">DNA replication</keyword>
<evidence type="ECO:0000256" key="11">
    <source>
        <dbReference type="ARBA" id="ARBA00023204"/>
    </source>
</evidence>
<proteinExistence type="inferred from homology"/>